<gene>
    <name evidence="2" type="ORF">SCHPADRAFT_941756</name>
</gene>
<feature type="compositionally biased region" description="Polar residues" evidence="1">
    <location>
        <begin position="154"/>
        <end position="167"/>
    </location>
</feature>
<feature type="compositionally biased region" description="Low complexity" evidence="1">
    <location>
        <begin position="139"/>
        <end position="153"/>
    </location>
</feature>
<dbReference type="Gene3D" id="3.60.130.30">
    <property type="match status" value="1"/>
</dbReference>
<name>A0A0H2RIF7_9AGAM</name>
<dbReference type="InParanoid" id="A0A0H2RIF7"/>
<dbReference type="EMBL" id="KQ085992">
    <property type="protein sequence ID" value="KLO11765.1"/>
    <property type="molecule type" value="Genomic_DNA"/>
</dbReference>
<organism evidence="2 3">
    <name type="scientific">Schizopora paradoxa</name>
    <dbReference type="NCBI Taxonomy" id="27342"/>
    <lineage>
        <taxon>Eukaryota</taxon>
        <taxon>Fungi</taxon>
        <taxon>Dikarya</taxon>
        <taxon>Basidiomycota</taxon>
        <taxon>Agaricomycotina</taxon>
        <taxon>Agaricomycetes</taxon>
        <taxon>Hymenochaetales</taxon>
        <taxon>Schizoporaceae</taxon>
        <taxon>Schizopora</taxon>
    </lineage>
</organism>
<dbReference type="OrthoDB" id="2690740at2759"/>
<dbReference type="Proteomes" id="UP000053477">
    <property type="component" value="Unassembled WGS sequence"/>
</dbReference>
<feature type="compositionally biased region" description="Low complexity" evidence="1">
    <location>
        <begin position="227"/>
        <end position="238"/>
    </location>
</feature>
<evidence type="ECO:0000313" key="2">
    <source>
        <dbReference type="EMBL" id="KLO11765.1"/>
    </source>
</evidence>
<protein>
    <submittedName>
        <fullName evidence="2">Uncharacterized protein</fullName>
    </submittedName>
</protein>
<feature type="compositionally biased region" description="Pro residues" evidence="1">
    <location>
        <begin position="239"/>
        <end position="248"/>
    </location>
</feature>
<feature type="compositionally biased region" description="Low complexity" evidence="1">
    <location>
        <begin position="168"/>
        <end position="180"/>
    </location>
</feature>
<proteinExistence type="predicted"/>
<keyword evidence="3" id="KW-1185">Reference proteome</keyword>
<reference evidence="2 3" key="1">
    <citation type="submission" date="2015-04" db="EMBL/GenBank/DDBJ databases">
        <title>Complete genome sequence of Schizopora paradoxa KUC8140, a cosmopolitan wood degrader in East Asia.</title>
        <authorList>
            <consortium name="DOE Joint Genome Institute"/>
            <person name="Min B."/>
            <person name="Park H."/>
            <person name="Jang Y."/>
            <person name="Kim J.-J."/>
            <person name="Kim K.H."/>
            <person name="Pangilinan J."/>
            <person name="Lipzen A."/>
            <person name="Riley R."/>
            <person name="Grigoriev I.V."/>
            <person name="Spatafora J.W."/>
            <person name="Choi I.-G."/>
        </authorList>
    </citation>
    <scope>NUCLEOTIDE SEQUENCE [LARGE SCALE GENOMIC DNA]</scope>
    <source>
        <strain evidence="2 3">KUC8140</strain>
    </source>
</reference>
<sequence length="903" mass="100176">MAVGDELTIHVPSSTTELRLAVPDLRSFLETTTPEHGLGNDSLSLLRKLLEAADHNIDSEPQQDEPDLLLVDNAIVDTNNDVQALSASDGNEEDIVEELEEEDDESTVVNENGKRVLAGPQTPVPPKRPMLAPLDIQRSRSLSSTPSTYTPTLVNSASTSRFATPTKSGSSEGPCSTSSSALRIRVPSLAAFRSQRALPSPSLPTEPSSRTLRSQSRPRPQGAGDGQPEVQELRVLVLPPLPPPPPPLGGRGHPPQNNSKQRPMFLPTASETGQLTAIDTHINFISCLSCVNVLDPEYRSKVFAIRDFLLGASHSSISFLQLTSINSDSDIKGLFDLINLEGTQRAVGEFAKFYTHLALGVRYYKLNTVEKKTKTAITKLWMKASGMSRGKIQDLIEYGTKISALVAAGSPLIMVHMACIGNFSTFVKVKTPDALYTACSWLIDTMSSDCKLGTIVTEKIIKCIAFIAKTLTFPIPTYDLTPGGFINSHLIIETDKFFQKLCKECIVLHPRSNSTWDYMNTFYHPYQELIKEGPFSTTSESQQTVDVIPNTIPPRIRDEPQEFHRFDFPEAFEITMGFSMPQLLKQKLKIKDEKRHTKTEELREIAQKCQDAAPCTFEDLLARIAKIHGKNGSRVSKKEYLYLSNNLMKSKKCIRLQAKKKEFLGFVLTDMPHRIKAPLFEQVLAAAGLGQFQATSSNVPGLKFVSYHLDWYFRYGTNPTSLPEGVHPSRAVSQKKRKINYRSLTVHCSAELLNNEALFVHLTALLEEFFAYISEALKFYLPSVHEELESIIEVLPLNGSSPFHPFSGVVLNINCATNIHRDPKDQTLCMVIPFGNFAGGELVLEELGLVLQLAHGDVVAFLSGKISHFNLHFHGQRGSLVLHSDSHLTHWNKTKQAFTDIVS</sequence>
<evidence type="ECO:0000256" key="1">
    <source>
        <dbReference type="SAM" id="MobiDB-lite"/>
    </source>
</evidence>
<dbReference type="AlphaFoldDB" id="A0A0H2RIF7"/>
<feature type="region of interest" description="Disordered" evidence="1">
    <location>
        <begin position="192"/>
        <end position="264"/>
    </location>
</feature>
<evidence type="ECO:0000313" key="3">
    <source>
        <dbReference type="Proteomes" id="UP000053477"/>
    </source>
</evidence>
<accession>A0A0H2RIF7</accession>
<feature type="compositionally biased region" description="Low complexity" evidence="1">
    <location>
        <begin position="198"/>
        <end position="212"/>
    </location>
</feature>
<feature type="region of interest" description="Disordered" evidence="1">
    <location>
        <begin position="138"/>
        <end position="180"/>
    </location>
</feature>
<dbReference type="STRING" id="27342.A0A0H2RIF7"/>